<sequence length="274" mass="29985">MAPREERATQRRTLLDPAKCTPIIVIPMRLAPFALTAGGGTSVRQRWNPLDHHRMDTLVNIPPYPTDLIRLEIDGGRCSYFPQFDAVLLTGFAQVHPSGWPRYSQLEADSTGLNDDASPNFPQGLPNTPCSEVRPGPALSFFSDLLRPRTPNICLPDATAEETRSLSMSSLSPIPSPDASPTRLPSNWVWLLTQLQRHSCANEPRGLSGQLAVPSTLFRLPPIGWNVLVPYGGQIVCVPPGTICPASLFGLTHLDETALWRHGPITRLPVSCTC</sequence>
<reference evidence="1" key="1">
    <citation type="submission" date="2019-03" db="EMBL/GenBank/DDBJ databases">
        <title>Improved annotation for the trematode Fasciola hepatica.</title>
        <authorList>
            <person name="Choi Y.-J."/>
            <person name="Martin J."/>
            <person name="Mitreva M."/>
        </authorList>
    </citation>
    <scope>NUCLEOTIDE SEQUENCE [LARGE SCALE GENOMIC DNA]</scope>
</reference>
<evidence type="ECO:0000313" key="1">
    <source>
        <dbReference type="EMBL" id="THD23776.1"/>
    </source>
</evidence>
<dbReference type="AlphaFoldDB" id="A0A4E0R9J2"/>
<evidence type="ECO:0000313" key="2">
    <source>
        <dbReference type="Proteomes" id="UP000230066"/>
    </source>
</evidence>
<name>A0A4E0R9J2_FASHE</name>
<comment type="caution">
    <text evidence="1">The sequence shown here is derived from an EMBL/GenBank/DDBJ whole genome shotgun (WGS) entry which is preliminary data.</text>
</comment>
<dbReference type="EMBL" id="JXXN02001956">
    <property type="protein sequence ID" value="THD23776.1"/>
    <property type="molecule type" value="Genomic_DNA"/>
</dbReference>
<dbReference type="Proteomes" id="UP000230066">
    <property type="component" value="Unassembled WGS sequence"/>
</dbReference>
<organism evidence="1 2">
    <name type="scientific">Fasciola hepatica</name>
    <name type="common">Liver fluke</name>
    <dbReference type="NCBI Taxonomy" id="6192"/>
    <lineage>
        <taxon>Eukaryota</taxon>
        <taxon>Metazoa</taxon>
        <taxon>Spiralia</taxon>
        <taxon>Lophotrochozoa</taxon>
        <taxon>Platyhelminthes</taxon>
        <taxon>Trematoda</taxon>
        <taxon>Digenea</taxon>
        <taxon>Plagiorchiida</taxon>
        <taxon>Echinostomata</taxon>
        <taxon>Echinostomatoidea</taxon>
        <taxon>Fasciolidae</taxon>
        <taxon>Fasciola</taxon>
    </lineage>
</organism>
<gene>
    <name evidence="1" type="ORF">D915_005550</name>
</gene>
<proteinExistence type="predicted"/>
<accession>A0A4E0R9J2</accession>
<keyword evidence="2" id="KW-1185">Reference proteome</keyword>
<protein>
    <submittedName>
        <fullName evidence="1">Uncharacterized protein</fullName>
    </submittedName>
</protein>